<evidence type="ECO:0000256" key="1">
    <source>
        <dbReference type="SAM" id="Phobius"/>
    </source>
</evidence>
<evidence type="ECO:0000259" key="2">
    <source>
        <dbReference type="Pfam" id="PF07331"/>
    </source>
</evidence>
<keyword evidence="1" id="KW-0472">Membrane</keyword>
<dbReference type="InterPro" id="IPR009936">
    <property type="entry name" value="DUF1468"/>
</dbReference>
<feature type="transmembrane region" description="Helical" evidence="1">
    <location>
        <begin position="107"/>
        <end position="136"/>
    </location>
</feature>
<reference evidence="4 6" key="2">
    <citation type="submission" date="2019-03" db="EMBL/GenBank/DDBJ databases">
        <title>Genomics of glacier-inhabiting Cryobacterium strains.</title>
        <authorList>
            <person name="Liu Q."/>
            <person name="Xin Y.-H."/>
        </authorList>
    </citation>
    <scope>NUCLEOTIDE SEQUENCE [LARGE SCALE GENOMIC DNA]</scope>
    <source>
        <strain evidence="4 6">Hh34</strain>
    </source>
</reference>
<keyword evidence="5" id="KW-1185">Reference proteome</keyword>
<evidence type="ECO:0000313" key="5">
    <source>
        <dbReference type="Proteomes" id="UP000199681"/>
    </source>
</evidence>
<accession>A0A1I2Z7A9</accession>
<evidence type="ECO:0000313" key="3">
    <source>
        <dbReference type="EMBL" id="SFH33465.1"/>
    </source>
</evidence>
<dbReference type="Pfam" id="PF07331">
    <property type="entry name" value="TctB"/>
    <property type="match status" value="1"/>
</dbReference>
<dbReference type="STRING" id="995038.SAMN05216274_103190"/>
<dbReference type="Proteomes" id="UP000199681">
    <property type="component" value="Unassembled WGS sequence"/>
</dbReference>
<protein>
    <submittedName>
        <fullName evidence="3">Tricarboxylic transport membrane protein</fullName>
    </submittedName>
    <submittedName>
        <fullName evidence="4">Tripartite tricarboxylate transporter TctB family protein</fullName>
    </submittedName>
</protein>
<feature type="transmembrane region" description="Helical" evidence="1">
    <location>
        <begin position="26"/>
        <end position="47"/>
    </location>
</feature>
<keyword evidence="1" id="KW-0812">Transmembrane</keyword>
<feature type="transmembrane region" description="Helical" evidence="1">
    <location>
        <begin position="148"/>
        <end position="175"/>
    </location>
</feature>
<evidence type="ECO:0000313" key="4">
    <source>
        <dbReference type="EMBL" id="TFB82873.1"/>
    </source>
</evidence>
<dbReference type="EMBL" id="FOPW01000003">
    <property type="protein sequence ID" value="SFH33465.1"/>
    <property type="molecule type" value="Genomic_DNA"/>
</dbReference>
<dbReference type="EMBL" id="SOFE01000023">
    <property type="protein sequence ID" value="TFB82873.1"/>
    <property type="molecule type" value="Genomic_DNA"/>
</dbReference>
<sequence length="183" mass="18911">MTAPTAESLGGGGPHWAAPARPVGEIVFACVILSLGVVGFVAGADIRTPPSASDIGPRAFPFVVSGLLVLIGVGLIFQLLRGHVGVAEEGEDVDPSIKTDWLTVLKLVGFVIVHIVLIVPLGWPVAAAVLFFGAAWSLGAKPWWRNALTGIVLALILQFVFAGLLGVSLPAGFLLEGVTIFNG</sequence>
<keyword evidence="1" id="KW-1133">Transmembrane helix</keyword>
<gene>
    <name evidence="4" type="ORF">E3O11_13610</name>
    <name evidence="3" type="ORF">SAMN05216274_103190</name>
</gene>
<dbReference type="AlphaFoldDB" id="A0A1I2Z7A9"/>
<evidence type="ECO:0000313" key="6">
    <source>
        <dbReference type="Proteomes" id="UP000297963"/>
    </source>
</evidence>
<feature type="domain" description="DUF1468" evidence="2">
    <location>
        <begin position="27"/>
        <end position="170"/>
    </location>
</feature>
<reference evidence="3 5" key="1">
    <citation type="submission" date="2016-10" db="EMBL/GenBank/DDBJ databases">
        <authorList>
            <person name="Varghese N."/>
            <person name="Submissions S."/>
        </authorList>
    </citation>
    <scope>NUCLEOTIDE SEQUENCE [LARGE SCALE GENOMIC DNA]</scope>
    <source>
        <strain evidence="3 5">GMCC 1.11211</strain>
    </source>
</reference>
<proteinExistence type="predicted"/>
<feature type="transmembrane region" description="Helical" evidence="1">
    <location>
        <begin position="59"/>
        <end position="80"/>
    </location>
</feature>
<name>A0A1I2Z7A9_9MICO</name>
<dbReference type="RefSeq" id="WP_092448649.1">
    <property type="nucleotide sequence ID" value="NZ_BKAC01000001.1"/>
</dbReference>
<comment type="caution">
    <text evidence="4">The sequence shown here is derived from an EMBL/GenBank/DDBJ whole genome shotgun (WGS) entry which is preliminary data.</text>
</comment>
<organism evidence="4 6">
    <name type="scientific">Cryobacterium levicorallinum</name>
    <dbReference type="NCBI Taxonomy" id="995038"/>
    <lineage>
        <taxon>Bacteria</taxon>
        <taxon>Bacillati</taxon>
        <taxon>Actinomycetota</taxon>
        <taxon>Actinomycetes</taxon>
        <taxon>Micrococcales</taxon>
        <taxon>Microbacteriaceae</taxon>
        <taxon>Cryobacterium</taxon>
    </lineage>
</organism>
<dbReference type="Proteomes" id="UP000297963">
    <property type="component" value="Unassembled WGS sequence"/>
</dbReference>